<accession>A0ABY4JP63</accession>
<organism evidence="5 6">
    <name type="scientific">Gottfriedia acidiceleris</name>
    <dbReference type="NCBI Taxonomy" id="371036"/>
    <lineage>
        <taxon>Bacteria</taxon>
        <taxon>Bacillati</taxon>
        <taxon>Bacillota</taxon>
        <taxon>Bacilli</taxon>
        <taxon>Bacillales</taxon>
        <taxon>Bacillaceae</taxon>
        <taxon>Gottfriedia</taxon>
    </lineage>
</organism>
<dbReference type="GO" id="GO:0003677">
    <property type="term" value="F:DNA binding"/>
    <property type="evidence" value="ECO:0007669"/>
    <property type="project" value="UniProtKB-KW"/>
</dbReference>
<evidence type="ECO:0000313" key="6">
    <source>
        <dbReference type="Proteomes" id="UP000830639"/>
    </source>
</evidence>
<dbReference type="InterPro" id="IPR000843">
    <property type="entry name" value="HTH_LacI"/>
</dbReference>
<dbReference type="InterPro" id="IPR010982">
    <property type="entry name" value="Lambda_DNA-bd_dom_sf"/>
</dbReference>
<dbReference type="InterPro" id="IPR046335">
    <property type="entry name" value="LacI/GalR-like_sensor"/>
</dbReference>
<sequence>MATIKDIAERIGVSIATVSRVLNYDTTLSVSDETKQRVFEVAEELSYRKKNGRRPTSYKIAIVHWYTEKEELDDMYYMSIRQGVETQCELQNIQTTKMYMDAQNTNEEFHGIIAIGKFSTKQAEELSKRTENIVFVDSSPDEDRFDSVVSNFTKATENALQYFIDHGHTNIGYIGGKETYKDQTSDIDDPRRVSFERFLSEKGLYNDSSVYIGTFSVNDGYKLMKQAIRQQKENLPTAFFVGNDSIAIGVLKALHEENIKVPDRVSIIGVNDISVSKYVHPPLSTVKVFTEIMGATAVDLLLEKLADRQVTKKVCISTKLVIRESSN</sequence>
<gene>
    <name evidence="5" type="ORF">MY490_04225</name>
</gene>
<reference evidence="5 6" key="1">
    <citation type="submission" date="2022-04" db="EMBL/GenBank/DDBJ databases">
        <title>Mechanism of arsenic methylation and mitigation arsenic toxicity by Bacillus sp. LH14 from an Arsenic-Contaminated Paddy Soil.</title>
        <authorList>
            <person name="Wang D."/>
        </authorList>
    </citation>
    <scope>NUCLEOTIDE SEQUENCE [LARGE SCALE GENOMIC DNA]</scope>
    <source>
        <strain evidence="5 6">LH14</strain>
    </source>
</reference>
<dbReference type="Proteomes" id="UP000830639">
    <property type="component" value="Chromosome"/>
</dbReference>
<keyword evidence="1" id="KW-0805">Transcription regulation</keyword>
<keyword evidence="6" id="KW-1185">Reference proteome</keyword>
<dbReference type="PROSITE" id="PS50932">
    <property type="entry name" value="HTH_LACI_2"/>
    <property type="match status" value="1"/>
</dbReference>
<dbReference type="SMART" id="SM00354">
    <property type="entry name" value="HTH_LACI"/>
    <property type="match status" value="1"/>
</dbReference>
<dbReference type="PANTHER" id="PTHR30146">
    <property type="entry name" value="LACI-RELATED TRANSCRIPTIONAL REPRESSOR"/>
    <property type="match status" value="1"/>
</dbReference>
<dbReference type="Pfam" id="PF00356">
    <property type="entry name" value="LacI"/>
    <property type="match status" value="1"/>
</dbReference>
<dbReference type="SUPFAM" id="SSF47413">
    <property type="entry name" value="lambda repressor-like DNA-binding domains"/>
    <property type="match status" value="1"/>
</dbReference>
<dbReference type="PANTHER" id="PTHR30146:SF149">
    <property type="entry name" value="HTH-TYPE TRANSCRIPTIONAL REGULATOR EBGR"/>
    <property type="match status" value="1"/>
</dbReference>
<name>A0ABY4JP63_9BACI</name>
<dbReference type="Gene3D" id="3.40.50.2300">
    <property type="match status" value="2"/>
</dbReference>
<evidence type="ECO:0000256" key="3">
    <source>
        <dbReference type="ARBA" id="ARBA00023163"/>
    </source>
</evidence>
<evidence type="ECO:0000259" key="4">
    <source>
        <dbReference type="PROSITE" id="PS50932"/>
    </source>
</evidence>
<evidence type="ECO:0000313" key="5">
    <source>
        <dbReference type="EMBL" id="UPM55059.1"/>
    </source>
</evidence>
<dbReference type="InterPro" id="IPR028082">
    <property type="entry name" value="Peripla_BP_I"/>
</dbReference>
<dbReference type="Pfam" id="PF13377">
    <property type="entry name" value="Peripla_BP_3"/>
    <property type="match status" value="1"/>
</dbReference>
<protein>
    <submittedName>
        <fullName evidence="5">LacI family DNA-binding transcriptional regulator</fullName>
    </submittedName>
</protein>
<proteinExistence type="predicted"/>
<dbReference type="CDD" id="cd01392">
    <property type="entry name" value="HTH_LacI"/>
    <property type="match status" value="1"/>
</dbReference>
<dbReference type="Gene3D" id="1.10.260.40">
    <property type="entry name" value="lambda repressor-like DNA-binding domains"/>
    <property type="match status" value="1"/>
</dbReference>
<dbReference type="SUPFAM" id="SSF53822">
    <property type="entry name" value="Periplasmic binding protein-like I"/>
    <property type="match status" value="1"/>
</dbReference>
<keyword evidence="2 5" id="KW-0238">DNA-binding</keyword>
<dbReference type="EMBL" id="CP096034">
    <property type="protein sequence ID" value="UPM55059.1"/>
    <property type="molecule type" value="Genomic_DNA"/>
</dbReference>
<keyword evidence="3" id="KW-0804">Transcription</keyword>
<dbReference type="CDD" id="cd01544">
    <property type="entry name" value="PBP1_GalR"/>
    <property type="match status" value="1"/>
</dbReference>
<evidence type="ECO:0000256" key="2">
    <source>
        <dbReference type="ARBA" id="ARBA00023125"/>
    </source>
</evidence>
<feature type="domain" description="HTH lacI-type" evidence="4">
    <location>
        <begin position="2"/>
        <end position="48"/>
    </location>
</feature>
<dbReference type="PRINTS" id="PR00036">
    <property type="entry name" value="HTHLACI"/>
</dbReference>
<dbReference type="RefSeq" id="WP_248268120.1">
    <property type="nucleotide sequence ID" value="NZ_CP096034.1"/>
</dbReference>
<evidence type="ECO:0000256" key="1">
    <source>
        <dbReference type="ARBA" id="ARBA00023015"/>
    </source>
</evidence>